<comment type="caution">
    <text evidence="1">The sequence shown here is derived from an EMBL/GenBank/DDBJ whole genome shotgun (WGS) entry which is preliminary data.</text>
</comment>
<organism evidence="1 2">
    <name type="scientific">Candidatus Terrybacteria bacterium RIFCSPHIGHO2_01_FULL_48_17</name>
    <dbReference type="NCBI Taxonomy" id="1802362"/>
    <lineage>
        <taxon>Bacteria</taxon>
        <taxon>Candidatus Terryibacteriota</taxon>
    </lineage>
</organism>
<reference evidence="1 2" key="1">
    <citation type="journal article" date="2016" name="Nat. Commun.">
        <title>Thousands of microbial genomes shed light on interconnected biogeochemical processes in an aquifer system.</title>
        <authorList>
            <person name="Anantharaman K."/>
            <person name="Brown C.T."/>
            <person name="Hug L.A."/>
            <person name="Sharon I."/>
            <person name="Castelle C.J."/>
            <person name="Probst A.J."/>
            <person name="Thomas B.C."/>
            <person name="Singh A."/>
            <person name="Wilkins M.J."/>
            <person name="Karaoz U."/>
            <person name="Brodie E.L."/>
            <person name="Williams K.H."/>
            <person name="Hubbard S.S."/>
            <person name="Banfield J.F."/>
        </authorList>
    </citation>
    <scope>NUCLEOTIDE SEQUENCE [LARGE SCALE GENOMIC DNA]</scope>
</reference>
<protein>
    <submittedName>
        <fullName evidence="1">Uncharacterized protein</fullName>
    </submittedName>
</protein>
<dbReference type="STRING" id="1802362.A2806_00015"/>
<accession>A0A1G2PJN6</accession>
<evidence type="ECO:0000313" key="2">
    <source>
        <dbReference type="Proteomes" id="UP000177629"/>
    </source>
</evidence>
<name>A0A1G2PJN6_9BACT</name>
<dbReference type="EMBL" id="MHSS01000005">
    <property type="protein sequence ID" value="OHA48540.1"/>
    <property type="molecule type" value="Genomic_DNA"/>
</dbReference>
<sequence length="249" mass="28531">MKRSVVLCGSQQKKEGLYKFYDDLTALGIAALKPDFEGRDPRLHLLEESERIKDPIYRQHLESFVRAHLERIRGADVCFIYNQDGKFGVNTRLEFDYARRLGKPIFSLLPLPAYQQEYVEAVVEEPKHLLPWLGEYIAILSAPHRVNEVSEWQEALRIKGLVPLAIYDTSPRSLHRLSTADVFYVYNPESKLHEDLVALLGGAVAHGRPVYAYDEDPVEVCCNSFFHPRRVRKPDDLFALLHLNGNGTV</sequence>
<dbReference type="Proteomes" id="UP000177629">
    <property type="component" value="Unassembled WGS sequence"/>
</dbReference>
<evidence type="ECO:0000313" key="1">
    <source>
        <dbReference type="EMBL" id="OHA48540.1"/>
    </source>
</evidence>
<dbReference type="AlphaFoldDB" id="A0A1G2PJN6"/>
<gene>
    <name evidence="1" type="ORF">A2806_00015</name>
</gene>
<proteinExistence type="predicted"/>